<dbReference type="Proteomes" id="UP000682416">
    <property type="component" value="Chromosome"/>
</dbReference>
<dbReference type="InterPro" id="IPR010310">
    <property type="entry name" value="T7SS_ESAT-6-like"/>
</dbReference>
<dbReference type="KEGG" id="nec:KGD82_26405"/>
<dbReference type="AlphaFoldDB" id="A0A975LCL9"/>
<reference evidence="2" key="1">
    <citation type="submission" date="2021-05" db="EMBL/GenBank/DDBJ databases">
        <authorList>
            <person name="Kaiqin L."/>
            <person name="Jian G."/>
        </authorList>
    </citation>
    <scope>NUCLEOTIDE SEQUENCE</scope>
    <source>
        <strain evidence="2">HDS5</strain>
    </source>
</reference>
<evidence type="ECO:0000313" key="2">
    <source>
        <dbReference type="EMBL" id="QVJ03419.1"/>
    </source>
</evidence>
<evidence type="ECO:0000256" key="1">
    <source>
        <dbReference type="RuleBase" id="RU362001"/>
    </source>
</evidence>
<sequence>MPVDGFEIKYSGADDAGIDLRKQTDIIEQAINELDAKVQAVKSDWIGEASEQYDQRLLSWRRNVADMRALLGHAQVSLGDITERYRRGDLQEAGNWNARR</sequence>
<dbReference type="Pfam" id="PF06013">
    <property type="entry name" value="WXG100"/>
    <property type="match status" value="1"/>
</dbReference>
<dbReference type="EMBL" id="CP074402">
    <property type="protein sequence ID" value="QVJ03419.1"/>
    <property type="molecule type" value="Genomic_DNA"/>
</dbReference>
<organism evidence="2 3">
    <name type="scientific">Nocardiopsis eucommiae</name>
    <dbReference type="NCBI Taxonomy" id="2831970"/>
    <lineage>
        <taxon>Bacteria</taxon>
        <taxon>Bacillati</taxon>
        <taxon>Actinomycetota</taxon>
        <taxon>Actinomycetes</taxon>
        <taxon>Streptosporangiales</taxon>
        <taxon>Nocardiopsidaceae</taxon>
        <taxon>Nocardiopsis</taxon>
    </lineage>
</organism>
<gene>
    <name evidence="2" type="ORF">KGD82_26405</name>
</gene>
<dbReference type="InterPro" id="IPR036689">
    <property type="entry name" value="ESAT-6-like_sf"/>
</dbReference>
<dbReference type="NCBIfam" id="TIGR03930">
    <property type="entry name" value="WXG100_ESAT6"/>
    <property type="match status" value="1"/>
</dbReference>
<dbReference type="RefSeq" id="WP_378736180.1">
    <property type="nucleotide sequence ID" value="NZ_CBDRIY010000002.1"/>
</dbReference>
<protein>
    <recommendedName>
        <fullName evidence="1">ESAT-6-like protein</fullName>
    </recommendedName>
</protein>
<keyword evidence="3" id="KW-1185">Reference proteome</keyword>
<dbReference type="SUPFAM" id="SSF140453">
    <property type="entry name" value="EsxAB dimer-like"/>
    <property type="match status" value="1"/>
</dbReference>
<comment type="similarity">
    <text evidence="1">Belongs to the WXG100 family.</text>
</comment>
<accession>A0A975LCL9</accession>
<dbReference type="Gene3D" id="1.10.287.1060">
    <property type="entry name" value="ESAT-6-like"/>
    <property type="match status" value="1"/>
</dbReference>
<evidence type="ECO:0000313" key="3">
    <source>
        <dbReference type="Proteomes" id="UP000682416"/>
    </source>
</evidence>
<proteinExistence type="inferred from homology"/>
<name>A0A975LCL9_9ACTN</name>